<evidence type="ECO:0000313" key="3">
    <source>
        <dbReference type="Proteomes" id="UP000199598"/>
    </source>
</evidence>
<feature type="chain" id="PRO_5045586967" description="Sel1 repeat family protein" evidence="1">
    <location>
        <begin position="41"/>
        <end position="298"/>
    </location>
</feature>
<dbReference type="PANTHER" id="PTHR11102">
    <property type="entry name" value="SEL-1-LIKE PROTEIN"/>
    <property type="match status" value="1"/>
</dbReference>
<sequence>MIKALFKDEMGTHHNALTRLVTSLSCASVLTLLAFSSAHALDTNKSASAMAAVNQMANVTPQQALREGARAYYSGEKDKALSPLRYAAENGQAMAAWKLGRMYAQGDGVPEDDLQAFQYFSQVVREYSSDGPKARSAPFVASALVELGRYFLTGIGDSPVQQNTHKAREVFTYAASYFGDADAQYNLGIMYLNDKLPDYDRRLAARWLKLAAVKGHVGAQAKFGELLYFTEELTTARMTGLKWMTLARRQVVGGDNDAWIVSLHEKAFSLASEKERRKSAEWADAWLVKRGHVIASSN</sequence>
<reference evidence="2 3" key="1">
    <citation type="submission" date="2016-10" db="EMBL/GenBank/DDBJ databases">
        <authorList>
            <person name="Varghese N."/>
            <person name="Submissions S."/>
        </authorList>
    </citation>
    <scope>NUCLEOTIDE SEQUENCE [LARGE SCALE GENOMIC DNA]</scope>
    <source>
        <strain evidence="2 3">DSM 16392</strain>
    </source>
</reference>
<feature type="signal peptide" evidence="1">
    <location>
        <begin position="1"/>
        <end position="40"/>
    </location>
</feature>
<dbReference type="SUPFAM" id="SSF81901">
    <property type="entry name" value="HCP-like"/>
    <property type="match status" value="1"/>
</dbReference>
<evidence type="ECO:0008006" key="4">
    <source>
        <dbReference type="Google" id="ProtNLM"/>
    </source>
</evidence>
<name>A0A1I4E750_9HYPH</name>
<evidence type="ECO:0000313" key="2">
    <source>
        <dbReference type="EMBL" id="SFL00001.1"/>
    </source>
</evidence>
<keyword evidence="1" id="KW-0732">Signal</keyword>
<dbReference type="PANTHER" id="PTHR11102:SF147">
    <property type="entry name" value="SEL1L ADAPTOR SUBUNIT OF ERAD E3 UBIQUITIN LIGASE"/>
    <property type="match status" value="1"/>
</dbReference>
<dbReference type="InterPro" id="IPR006597">
    <property type="entry name" value="Sel1-like"/>
</dbReference>
<comment type="caution">
    <text evidence="2">The sequence shown here is derived from an EMBL/GenBank/DDBJ whole genome shotgun (WGS) entry which is preliminary data.</text>
</comment>
<protein>
    <recommendedName>
        <fullName evidence="4">Sel1 repeat family protein</fullName>
    </recommendedName>
</protein>
<dbReference type="InterPro" id="IPR011990">
    <property type="entry name" value="TPR-like_helical_dom_sf"/>
</dbReference>
<dbReference type="SMART" id="SM00671">
    <property type="entry name" value="SEL1"/>
    <property type="match status" value="4"/>
</dbReference>
<organism evidence="2 3">
    <name type="scientific">Pseudovibrio ascidiaceicola</name>
    <dbReference type="NCBI Taxonomy" id="285279"/>
    <lineage>
        <taxon>Bacteria</taxon>
        <taxon>Pseudomonadati</taxon>
        <taxon>Pseudomonadota</taxon>
        <taxon>Alphaproteobacteria</taxon>
        <taxon>Hyphomicrobiales</taxon>
        <taxon>Stappiaceae</taxon>
        <taxon>Pseudovibrio</taxon>
    </lineage>
</organism>
<accession>A0A1I4E750</accession>
<dbReference type="InterPro" id="IPR050767">
    <property type="entry name" value="Sel1_AlgK"/>
</dbReference>
<gene>
    <name evidence="2" type="ORF">SAMN04488518_113162</name>
</gene>
<dbReference type="RefSeq" id="WP_208985713.1">
    <property type="nucleotide sequence ID" value="NZ_OMPG01000023.1"/>
</dbReference>
<dbReference type="Pfam" id="PF08238">
    <property type="entry name" value="Sel1"/>
    <property type="match status" value="3"/>
</dbReference>
<dbReference type="Gene3D" id="1.25.40.10">
    <property type="entry name" value="Tetratricopeptide repeat domain"/>
    <property type="match status" value="2"/>
</dbReference>
<dbReference type="Proteomes" id="UP000199598">
    <property type="component" value="Unassembled WGS sequence"/>
</dbReference>
<proteinExistence type="predicted"/>
<keyword evidence="3" id="KW-1185">Reference proteome</keyword>
<dbReference type="EMBL" id="FOSK01000013">
    <property type="protein sequence ID" value="SFL00001.1"/>
    <property type="molecule type" value="Genomic_DNA"/>
</dbReference>
<evidence type="ECO:0000256" key="1">
    <source>
        <dbReference type="SAM" id="SignalP"/>
    </source>
</evidence>